<keyword evidence="3" id="KW-1185">Reference proteome</keyword>
<keyword evidence="1" id="KW-0732">Signal</keyword>
<protein>
    <recommendedName>
        <fullName evidence="4">DUF4595 domain-containing protein</fullName>
    </recommendedName>
</protein>
<evidence type="ECO:0000313" key="3">
    <source>
        <dbReference type="Proteomes" id="UP000266183"/>
    </source>
</evidence>
<dbReference type="OrthoDB" id="976148at2"/>
<feature type="signal peptide" evidence="1">
    <location>
        <begin position="1"/>
        <end position="23"/>
    </location>
</feature>
<gene>
    <name evidence="2" type="ORF">D4L85_29325</name>
</gene>
<feature type="chain" id="PRO_5017303147" description="DUF4595 domain-containing protein" evidence="1">
    <location>
        <begin position="24"/>
        <end position="290"/>
    </location>
</feature>
<sequence length="290" mass="32746">MKNLNALTSVLVLVCFVCLSSCFGPGPSPQKLRIKTFEWENILYRAEYDAYGTLTKLNGTDRDIIFLYDENQKLSQIDIKLDGQPAPNIRFTFVQGPLGITEVSTANTDYYGIDQPHGHVTIHYLSPTKLSGVVEQELNVDEDGNTTVGFELDRRFVYSGNNIARVYCVPIFTEFTGSAYDHKSNPFMMLADAVNNPAFFPIGSVNFPVGSYNIPLISVYSENNPIKGVYQIEGAPITATTHEFNYTYDGNLVKKIVWNATYLGDPTQTRVFKFEYEWARCRPHEHHGHE</sequence>
<proteinExistence type="predicted"/>
<dbReference type="AlphaFoldDB" id="A0A385T048"/>
<dbReference type="EMBL" id="CP032382">
    <property type="protein sequence ID" value="AYB34428.1"/>
    <property type="molecule type" value="Genomic_DNA"/>
</dbReference>
<reference evidence="3" key="1">
    <citation type="submission" date="2018-09" db="EMBL/GenBank/DDBJ databases">
        <title>Chryseolinea sp. KIS68-18 isolated from soil.</title>
        <authorList>
            <person name="Weon H.-Y."/>
            <person name="Kwon S.-W."/>
            <person name="Lee S.A."/>
        </authorList>
    </citation>
    <scope>NUCLEOTIDE SEQUENCE [LARGE SCALE GENOMIC DNA]</scope>
    <source>
        <strain evidence="3">KIS68-18</strain>
    </source>
</reference>
<dbReference type="KEGG" id="chk:D4L85_29325"/>
<accession>A0A385T048</accession>
<evidence type="ECO:0000256" key="1">
    <source>
        <dbReference type="SAM" id="SignalP"/>
    </source>
</evidence>
<dbReference type="Proteomes" id="UP000266183">
    <property type="component" value="Chromosome"/>
</dbReference>
<evidence type="ECO:0008006" key="4">
    <source>
        <dbReference type="Google" id="ProtNLM"/>
    </source>
</evidence>
<dbReference type="RefSeq" id="WP_119757687.1">
    <property type="nucleotide sequence ID" value="NZ_CP032382.1"/>
</dbReference>
<name>A0A385T048_9BACT</name>
<evidence type="ECO:0000313" key="2">
    <source>
        <dbReference type="EMBL" id="AYB34428.1"/>
    </source>
</evidence>
<organism evidence="2 3">
    <name type="scientific">Chryseolinea soli</name>
    <dbReference type="NCBI Taxonomy" id="2321403"/>
    <lineage>
        <taxon>Bacteria</taxon>
        <taxon>Pseudomonadati</taxon>
        <taxon>Bacteroidota</taxon>
        <taxon>Cytophagia</taxon>
        <taxon>Cytophagales</taxon>
        <taxon>Fulvivirgaceae</taxon>
        <taxon>Chryseolinea</taxon>
    </lineage>
</organism>